<dbReference type="InParanoid" id="A0A1X7TD68"/>
<name>A0A1X7TD68_AMPQE</name>
<reference evidence="1" key="1">
    <citation type="submission" date="2017-05" db="UniProtKB">
        <authorList>
            <consortium name="EnsemblMetazoa"/>
        </authorList>
    </citation>
    <scope>IDENTIFICATION</scope>
</reference>
<organism evidence="1">
    <name type="scientific">Amphimedon queenslandica</name>
    <name type="common">Sponge</name>
    <dbReference type="NCBI Taxonomy" id="400682"/>
    <lineage>
        <taxon>Eukaryota</taxon>
        <taxon>Metazoa</taxon>
        <taxon>Porifera</taxon>
        <taxon>Demospongiae</taxon>
        <taxon>Heteroscleromorpha</taxon>
        <taxon>Haplosclerida</taxon>
        <taxon>Niphatidae</taxon>
        <taxon>Amphimedon</taxon>
    </lineage>
</organism>
<dbReference type="EnsemblMetazoa" id="Aqu2.1.12521_001">
    <property type="protein sequence ID" value="Aqu2.1.12521_001"/>
    <property type="gene ID" value="Aqu2.1.12521"/>
</dbReference>
<protein>
    <submittedName>
        <fullName evidence="1">Uncharacterized protein</fullName>
    </submittedName>
</protein>
<evidence type="ECO:0000313" key="1">
    <source>
        <dbReference type="EnsemblMetazoa" id="Aqu2.1.12521_001"/>
    </source>
</evidence>
<proteinExistence type="predicted"/>
<dbReference type="AlphaFoldDB" id="A0A1X7TD68"/>
<sequence length="41" mass="4690">MKFKIKKFSQVLCLRILPRLKIRSDVSSVDSRKNKSVGVAL</sequence>
<accession>A0A1X7TD68</accession>